<dbReference type="InterPro" id="IPR004375">
    <property type="entry name" value="NanQ/TabA/YiaL"/>
</dbReference>
<dbReference type="Proteomes" id="UP000199475">
    <property type="component" value="Unassembled WGS sequence"/>
</dbReference>
<reference evidence="1 2" key="1">
    <citation type="submission" date="2016-10" db="EMBL/GenBank/DDBJ databases">
        <authorList>
            <person name="de Groot N.N."/>
        </authorList>
    </citation>
    <scope>NUCLEOTIDE SEQUENCE [LARGE SCALE GENOMIC DNA]</scope>
    <source>
        <strain evidence="1 2">CGMCC 1.9159</strain>
    </source>
</reference>
<dbReference type="Gene3D" id="2.60.120.370">
    <property type="entry name" value="YhcH/YjgK/YiaL"/>
    <property type="match status" value="1"/>
</dbReference>
<dbReference type="InterPro" id="IPR037012">
    <property type="entry name" value="NanQ/TabA/YiaL_sf"/>
</dbReference>
<dbReference type="GO" id="GO:0005829">
    <property type="term" value="C:cytosol"/>
    <property type="evidence" value="ECO:0007669"/>
    <property type="project" value="TreeGrafter"/>
</dbReference>
<proteinExistence type="predicted"/>
<dbReference type="EMBL" id="FNGP01000001">
    <property type="protein sequence ID" value="SDL07293.1"/>
    <property type="molecule type" value="Genomic_DNA"/>
</dbReference>
<protein>
    <submittedName>
        <fullName evidence="1">YhcH/YjgK/YiaL family protein</fullName>
    </submittedName>
</protein>
<gene>
    <name evidence="1" type="ORF">SAMN04488242_0045</name>
</gene>
<dbReference type="NCBIfam" id="TIGR00022">
    <property type="entry name" value="YhcH/YjgK/YiaL family protein"/>
    <property type="match status" value="1"/>
</dbReference>
<dbReference type="STRING" id="686624.SAMN04488242_0045"/>
<dbReference type="AlphaFoldDB" id="A0A1G9H499"/>
<evidence type="ECO:0000313" key="1">
    <source>
        <dbReference type="EMBL" id="SDL07293.1"/>
    </source>
</evidence>
<dbReference type="RefSeq" id="WP_093247797.1">
    <property type="nucleotide sequence ID" value="NZ_FNGP01000001.1"/>
</dbReference>
<keyword evidence="2" id="KW-1185">Reference proteome</keyword>
<organism evidence="1 2">
    <name type="scientific">Tessaracoccus oleiagri</name>
    <dbReference type="NCBI Taxonomy" id="686624"/>
    <lineage>
        <taxon>Bacteria</taxon>
        <taxon>Bacillati</taxon>
        <taxon>Actinomycetota</taxon>
        <taxon>Actinomycetes</taxon>
        <taxon>Propionibacteriales</taxon>
        <taxon>Propionibacteriaceae</taxon>
        <taxon>Tessaracoccus</taxon>
    </lineage>
</organism>
<accession>A0A1G9H499</accession>
<dbReference type="PANTHER" id="PTHR34986:SF1">
    <property type="entry name" value="PROTEIN YIAL"/>
    <property type="match status" value="1"/>
</dbReference>
<name>A0A1G9H499_9ACTN</name>
<dbReference type="OrthoDB" id="5198482at2"/>
<evidence type="ECO:0000313" key="2">
    <source>
        <dbReference type="Proteomes" id="UP000199475"/>
    </source>
</evidence>
<dbReference type="PANTHER" id="PTHR34986">
    <property type="entry name" value="EVOLVED BETA-GALACTOSIDASE SUBUNIT BETA"/>
    <property type="match status" value="1"/>
</dbReference>
<sequence length="150" mass="16108">MIYDTIDNRHRYAGHPGIAEALDTLAALDASALPAEPVQLADGAGHVGFSKHETRNPADVRFEAHRVFADIHAVLEGEERLEVAAVASLDEATDYDEADDVSFHGGATDVTLTLRPGWFAVVFPGEAHRPGLWIDGPRTVTKAVAKVRAS</sequence>
<dbReference type="SUPFAM" id="SSF51197">
    <property type="entry name" value="Clavaminate synthase-like"/>
    <property type="match status" value="1"/>
</dbReference>
<dbReference type="Pfam" id="PF04074">
    <property type="entry name" value="DUF386"/>
    <property type="match status" value="1"/>
</dbReference>